<dbReference type="EMBL" id="MFFB01000018">
    <property type="protein sequence ID" value="OGE94366.1"/>
    <property type="molecule type" value="Genomic_DNA"/>
</dbReference>
<protein>
    <submittedName>
        <fullName evidence="1">Uncharacterized protein</fullName>
    </submittedName>
</protein>
<dbReference type="Proteomes" id="UP000177281">
    <property type="component" value="Unassembled WGS sequence"/>
</dbReference>
<reference evidence="1 2" key="1">
    <citation type="journal article" date="2016" name="Nat. Commun.">
        <title>Thousands of microbial genomes shed light on interconnected biogeochemical processes in an aquifer system.</title>
        <authorList>
            <person name="Anantharaman K."/>
            <person name="Brown C.T."/>
            <person name="Hug L.A."/>
            <person name="Sharon I."/>
            <person name="Castelle C.J."/>
            <person name="Probst A.J."/>
            <person name="Thomas B.C."/>
            <person name="Singh A."/>
            <person name="Wilkins M.J."/>
            <person name="Karaoz U."/>
            <person name="Brodie E.L."/>
            <person name="Williams K.H."/>
            <person name="Hubbard S.S."/>
            <person name="Banfield J.F."/>
        </authorList>
    </citation>
    <scope>NUCLEOTIDE SEQUENCE [LARGE SCALE GENOMIC DNA]</scope>
</reference>
<organism evidence="1 2">
    <name type="scientific">Candidatus Doudnabacteria bacterium RIFCSPLOWO2_01_FULL_44_21</name>
    <dbReference type="NCBI Taxonomy" id="1817841"/>
    <lineage>
        <taxon>Bacteria</taxon>
        <taxon>Candidatus Doudnaibacteriota</taxon>
    </lineage>
</organism>
<gene>
    <name evidence="1" type="ORF">A3B10_00985</name>
</gene>
<evidence type="ECO:0000313" key="1">
    <source>
        <dbReference type="EMBL" id="OGE94366.1"/>
    </source>
</evidence>
<accession>A0A1F5PWN9</accession>
<evidence type="ECO:0000313" key="2">
    <source>
        <dbReference type="Proteomes" id="UP000177281"/>
    </source>
</evidence>
<dbReference type="AlphaFoldDB" id="A0A1F5PWN9"/>
<proteinExistence type="predicted"/>
<name>A0A1F5PWN9_9BACT</name>
<sequence>MEETMDLKKPLPVQTVSVRFVNGVPRFSTSLPPGIIVTVIDTGNVLRGRVHSDQGARPDAVFGFEGLTFGSTMISWSDLDAALKEAGFPTIEMTACFSEVQKED</sequence>
<comment type="caution">
    <text evidence="1">The sequence shown here is derived from an EMBL/GenBank/DDBJ whole genome shotgun (WGS) entry which is preliminary data.</text>
</comment>